<keyword evidence="1" id="KW-1133">Transmembrane helix</keyword>
<accession>A0A368P1S6</accession>
<dbReference type="AlphaFoldDB" id="A0A368P1S6"/>
<feature type="transmembrane region" description="Helical" evidence="1">
    <location>
        <begin position="7"/>
        <end position="24"/>
    </location>
</feature>
<sequence>MLKNPKPYIAFSILPLYFIVRLISKYPEFIETYYSNGLYPITSKLFRYSFGWLPFSFGDIFYAVSIIYIIRWFYKNRNRILKDTKAWFIDVLAATSIVYFAFHLFWGMNYYRLPLHKNLSLEADYTTSQLLEVTKQLIKKSNDIHLQITQNDSVKVEMPFSKSELLQLTPKGYTVLEEEFPHLSYHSKSIKKSIFSTPLTYMGFSGYLNPLTNEAQIDALIPKYKFPTTASHEVAHQLGYAAENEANFIGFLAATHHPNIYFNYSGYSFGLRHCLVEVYRRDPAIYEELLSTINPGILKNYQETQDFWKSYQNITEPVFEFIYSSFLKANNQKGGMKSYSYVVALLVNYHYSKTL</sequence>
<dbReference type="RefSeq" id="WP_072350762.1">
    <property type="nucleotide sequence ID" value="NZ_JAWVXR010000004.1"/>
</dbReference>
<dbReference type="OrthoDB" id="1048788at2"/>
<keyword evidence="1" id="KW-0472">Membrane</keyword>
<dbReference type="Proteomes" id="UP000252249">
    <property type="component" value="Unassembled WGS sequence"/>
</dbReference>
<keyword evidence="3" id="KW-1185">Reference proteome</keyword>
<dbReference type="EMBL" id="QPIG01000004">
    <property type="protein sequence ID" value="RCU56802.1"/>
    <property type="molecule type" value="Genomic_DNA"/>
</dbReference>
<protein>
    <submittedName>
        <fullName evidence="2">DUF3810 domain-containing protein</fullName>
    </submittedName>
</protein>
<dbReference type="InterPro" id="IPR024294">
    <property type="entry name" value="DUF3810"/>
</dbReference>
<feature type="transmembrane region" description="Helical" evidence="1">
    <location>
        <begin position="52"/>
        <end position="74"/>
    </location>
</feature>
<evidence type="ECO:0000256" key="1">
    <source>
        <dbReference type="SAM" id="Phobius"/>
    </source>
</evidence>
<organism evidence="2 3">
    <name type="scientific">Oceanihabitans sediminis</name>
    <dbReference type="NCBI Taxonomy" id="1812012"/>
    <lineage>
        <taxon>Bacteria</taxon>
        <taxon>Pseudomonadati</taxon>
        <taxon>Bacteroidota</taxon>
        <taxon>Flavobacteriia</taxon>
        <taxon>Flavobacteriales</taxon>
        <taxon>Flavobacteriaceae</taxon>
        <taxon>Oceanihabitans</taxon>
    </lineage>
</organism>
<name>A0A368P1S6_9FLAO</name>
<gene>
    <name evidence="2" type="ORF">DU428_10635</name>
</gene>
<proteinExistence type="predicted"/>
<comment type="caution">
    <text evidence="2">The sequence shown here is derived from an EMBL/GenBank/DDBJ whole genome shotgun (WGS) entry which is preliminary data.</text>
</comment>
<evidence type="ECO:0000313" key="2">
    <source>
        <dbReference type="EMBL" id="RCU56802.1"/>
    </source>
</evidence>
<evidence type="ECO:0000313" key="3">
    <source>
        <dbReference type="Proteomes" id="UP000252249"/>
    </source>
</evidence>
<reference evidence="2 3" key="1">
    <citation type="submission" date="2018-07" db="EMBL/GenBank/DDBJ databases">
        <title>Oceanihabitans testaceum sp. nov., isolated from marine sediment.</title>
        <authorList>
            <person name="Li C.-M."/>
        </authorList>
    </citation>
    <scope>NUCLEOTIDE SEQUENCE [LARGE SCALE GENOMIC DNA]</scope>
    <source>
        <strain evidence="2 3">S9-10</strain>
    </source>
</reference>
<dbReference type="Pfam" id="PF12725">
    <property type="entry name" value="DUF3810"/>
    <property type="match status" value="1"/>
</dbReference>
<feature type="transmembrane region" description="Helical" evidence="1">
    <location>
        <begin position="86"/>
        <end position="106"/>
    </location>
</feature>
<keyword evidence="1" id="KW-0812">Transmembrane</keyword>